<name>A0A4U6QNM4_9ACTN</name>
<dbReference type="RefSeq" id="WP_137449103.1">
    <property type="nucleotide sequence ID" value="NZ_SZZH01000001.1"/>
</dbReference>
<dbReference type="SUPFAM" id="SSF53756">
    <property type="entry name" value="UDP-Glycosyltransferase/glycogen phosphorylase"/>
    <property type="match status" value="1"/>
</dbReference>
<accession>A0A4U6QNM4</accession>
<sequence>MTTHPTSTAGSTAADRPHGRRRVVMWRDYWLAPSETFIRETTTALTRWEPVLVGRRQFDTTLMTADVAPYSDRFAGRLASRLPAGPRARRGWRDAVADPRVGLVHAHFGQDGLSALPWARAAGKPLIVSIYGMDVTSLPWRRGADGRRFRAGLAELFDYASALVPVSQFLADRTVELGADPAKVRLIYPALGLDHRPAPAGDAVGIVFVGRLVEKKGVPDLLAAVARLPEPLRSVPVTVVGYGPLRDELERQAADLDLRVTFAGRRSSAEVAEILREHAVFCGPSQRAANGDAEGLGMVFVEASNAGLPVVTYRHGGVPEVVADGETGLTVPEGDVAALSNALARVLADPEWGRRLGRAGQQRVNHLFDRHRHAAHLEALYDEVAAPLGATR</sequence>
<dbReference type="InterPro" id="IPR050194">
    <property type="entry name" value="Glycosyltransferase_grp1"/>
</dbReference>
<dbReference type="Gene3D" id="3.40.50.2000">
    <property type="entry name" value="Glycogen Phosphorylase B"/>
    <property type="match status" value="2"/>
</dbReference>
<keyword evidence="1" id="KW-0328">Glycosyltransferase</keyword>
<evidence type="ECO:0000256" key="2">
    <source>
        <dbReference type="ARBA" id="ARBA00022679"/>
    </source>
</evidence>
<dbReference type="PANTHER" id="PTHR45947">
    <property type="entry name" value="SULFOQUINOVOSYL TRANSFERASE SQD2"/>
    <property type="match status" value="1"/>
</dbReference>
<gene>
    <name evidence="5" type="ORF">FDO65_09715</name>
</gene>
<dbReference type="InterPro" id="IPR028098">
    <property type="entry name" value="Glyco_trans_4-like_N"/>
</dbReference>
<dbReference type="AlphaFoldDB" id="A0A4U6QNM4"/>
<comment type="caution">
    <text evidence="5">The sequence shown here is derived from an EMBL/GenBank/DDBJ whole genome shotgun (WGS) entry which is preliminary data.</text>
</comment>
<feature type="domain" description="Glycosyltransferase subfamily 4-like N-terminal" evidence="4">
    <location>
        <begin position="73"/>
        <end position="190"/>
    </location>
</feature>
<dbReference type="Pfam" id="PF00534">
    <property type="entry name" value="Glycos_transf_1"/>
    <property type="match status" value="1"/>
</dbReference>
<organism evidence="5 6">
    <name type="scientific">Nakamurella flava</name>
    <dbReference type="NCBI Taxonomy" id="2576308"/>
    <lineage>
        <taxon>Bacteria</taxon>
        <taxon>Bacillati</taxon>
        <taxon>Actinomycetota</taxon>
        <taxon>Actinomycetes</taxon>
        <taxon>Nakamurellales</taxon>
        <taxon>Nakamurellaceae</taxon>
        <taxon>Nakamurella</taxon>
    </lineage>
</organism>
<dbReference type="OrthoDB" id="9787111at2"/>
<evidence type="ECO:0000259" key="4">
    <source>
        <dbReference type="Pfam" id="PF13439"/>
    </source>
</evidence>
<dbReference type="PANTHER" id="PTHR45947:SF14">
    <property type="entry name" value="SLL1723 PROTEIN"/>
    <property type="match status" value="1"/>
</dbReference>
<dbReference type="Proteomes" id="UP000306985">
    <property type="component" value="Unassembled WGS sequence"/>
</dbReference>
<dbReference type="Pfam" id="PF13439">
    <property type="entry name" value="Glyco_transf_4"/>
    <property type="match status" value="1"/>
</dbReference>
<proteinExistence type="predicted"/>
<evidence type="ECO:0000313" key="5">
    <source>
        <dbReference type="EMBL" id="TKV61798.1"/>
    </source>
</evidence>
<protein>
    <submittedName>
        <fullName evidence="5">Glycosyltransferase</fullName>
    </submittedName>
</protein>
<dbReference type="GO" id="GO:0016757">
    <property type="term" value="F:glycosyltransferase activity"/>
    <property type="evidence" value="ECO:0007669"/>
    <property type="project" value="UniProtKB-KW"/>
</dbReference>
<dbReference type="InterPro" id="IPR001296">
    <property type="entry name" value="Glyco_trans_1"/>
</dbReference>
<evidence type="ECO:0000313" key="6">
    <source>
        <dbReference type="Proteomes" id="UP000306985"/>
    </source>
</evidence>
<reference evidence="5 6" key="1">
    <citation type="submission" date="2019-05" db="EMBL/GenBank/DDBJ databases">
        <title>Nakamurella sp. N5BH11, whole genome shotgun sequence.</title>
        <authorList>
            <person name="Tuo L."/>
        </authorList>
    </citation>
    <scope>NUCLEOTIDE SEQUENCE [LARGE SCALE GENOMIC DNA]</scope>
    <source>
        <strain evidence="5 6">N5BH11</strain>
    </source>
</reference>
<evidence type="ECO:0000256" key="1">
    <source>
        <dbReference type="ARBA" id="ARBA00022676"/>
    </source>
</evidence>
<keyword evidence="2 5" id="KW-0808">Transferase</keyword>
<dbReference type="EMBL" id="SZZH01000001">
    <property type="protein sequence ID" value="TKV61798.1"/>
    <property type="molecule type" value="Genomic_DNA"/>
</dbReference>
<keyword evidence="6" id="KW-1185">Reference proteome</keyword>
<evidence type="ECO:0000259" key="3">
    <source>
        <dbReference type="Pfam" id="PF00534"/>
    </source>
</evidence>
<dbReference type="GO" id="GO:1901137">
    <property type="term" value="P:carbohydrate derivative biosynthetic process"/>
    <property type="evidence" value="ECO:0007669"/>
    <property type="project" value="UniProtKB-ARBA"/>
</dbReference>
<feature type="domain" description="Glycosyl transferase family 1" evidence="3">
    <location>
        <begin position="206"/>
        <end position="363"/>
    </location>
</feature>